<dbReference type="EMBL" id="CP024712">
    <property type="protein sequence ID" value="ATV20460.1"/>
    <property type="molecule type" value="Genomic_DNA"/>
</dbReference>
<evidence type="ECO:0000313" key="10">
    <source>
        <dbReference type="EMBL" id="GBH07076.1"/>
    </source>
</evidence>
<dbReference type="EMBL" id="BGJZ01000014">
    <property type="protein sequence ID" value="GBH07076.1"/>
    <property type="molecule type" value="Genomic_DNA"/>
</dbReference>
<keyword evidence="2" id="KW-1003">Cell membrane</keyword>
<reference evidence="10 14" key="2">
    <citation type="submission" date="2018-04" db="EMBL/GenBank/DDBJ databases">
        <title>Draft genome sequence of Pseudomonas syringae pv. actinidiae biovar 1 strains isolated from kiwifruit in Kagawa prefecture.</title>
        <authorList>
            <person name="Tabuchi M."/>
            <person name="Saito M."/>
            <person name="Fujiwara S."/>
            <person name="Sasa N."/>
            <person name="Akimitsu K."/>
            <person name="Gomi K."/>
            <person name="Konishi-Sugita S."/>
            <person name="Hamano K."/>
            <person name="Kataoka I."/>
        </authorList>
    </citation>
    <scope>NUCLEOTIDE SEQUENCE [LARGE SCALE GENOMIC DNA]</scope>
    <source>
        <strain evidence="10 14">MAFF212206</strain>
    </source>
</reference>
<evidence type="ECO:0000313" key="13">
    <source>
        <dbReference type="Proteomes" id="UP000230024"/>
    </source>
</evidence>
<dbReference type="Proteomes" id="UP000230024">
    <property type="component" value="Chromosome"/>
</dbReference>
<dbReference type="EMBL" id="BGKA01000008">
    <property type="protein sequence ID" value="GBH14391.1"/>
    <property type="molecule type" value="Genomic_DNA"/>
</dbReference>
<dbReference type="Pfam" id="PF01618">
    <property type="entry name" value="MotA_ExbB"/>
    <property type="match status" value="1"/>
</dbReference>
<evidence type="ECO:0000313" key="14">
    <source>
        <dbReference type="Proteomes" id="UP000247480"/>
    </source>
</evidence>
<gene>
    <name evidence="12" type="ORF">ALQ07_02375</name>
    <name evidence="9" type="ORF">CT122_29590</name>
    <name evidence="10" type="ORF">KPSA1_00409</name>
    <name evidence="11" type="ORF">KPSA3_00278</name>
</gene>
<name>A0A0K8M301_PSESF</name>
<keyword evidence="4 7" id="KW-1133">Transmembrane helix</keyword>
<evidence type="ECO:0000256" key="6">
    <source>
        <dbReference type="RuleBase" id="RU004057"/>
    </source>
</evidence>
<evidence type="ECO:0000256" key="3">
    <source>
        <dbReference type="ARBA" id="ARBA00022692"/>
    </source>
</evidence>
<evidence type="ECO:0000313" key="9">
    <source>
        <dbReference type="EMBL" id="ATV20460.1"/>
    </source>
</evidence>
<comment type="subcellular location">
    <subcellularLocation>
        <location evidence="1">Cell membrane</location>
        <topology evidence="1">Multi-pass membrane protein</topology>
    </subcellularLocation>
    <subcellularLocation>
        <location evidence="6">Membrane</location>
        <topology evidence="6">Multi-pass membrane protein</topology>
    </subcellularLocation>
</comment>
<evidence type="ECO:0000256" key="5">
    <source>
        <dbReference type="ARBA" id="ARBA00023136"/>
    </source>
</evidence>
<keyword evidence="6" id="KW-0653">Protein transport</keyword>
<feature type="transmembrane region" description="Helical" evidence="7">
    <location>
        <begin position="12"/>
        <end position="30"/>
    </location>
</feature>
<dbReference type="Proteomes" id="UP000247480">
    <property type="component" value="Unassembled WGS sequence"/>
</dbReference>
<dbReference type="Proteomes" id="UP000248291">
    <property type="component" value="Unassembled WGS sequence"/>
</dbReference>
<evidence type="ECO:0000256" key="4">
    <source>
        <dbReference type="ARBA" id="ARBA00022989"/>
    </source>
</evidence>
<feature type="transmembrane region" description="Helical" evidence="7">
    <location>
        <begin position="122"/>
        <end position="144"/>
    </location>
</feature>
<evidence type="ECO:0000256" key="1">
    <source>
        <dbReference type="ARBA" id="ARBA00004651"/>
    </source>
</evidence>
<keyword evidence="6" id="KW-0813">Transport</keyword>
<dbReference type="EMBL" id="RBRB01000430">
    <property type="protein sequence ID" value="RMQ23514.1"/>
    <property type="molecule type" value="Genomic_DNA"/>
</dbReference>
<reference evidence="11 15" key="3">
    <citation type="submission" date="2018-04" db="EMBL/GenBank/DDBJ databases">
        <title>Draft genome sequence of Pseudomonas syringae pv. actinidiae biovar 3 strains isolated from kiwifruit in Kagawa prefecture.</title>
        <authorList>
            <person name="Tabuchi M."/>
            <person name="Saito M."/>
            <person name="Fujiwara S."/>
            <person name="Sasa N."/>
            <person name="Akimitsu K."/>
            <person name="Gomi K."/>
            <person name="Konishi-Sugita S."/>
            <person name="Hamano K."/>
            <person name="Kataoka I."/>
        </authorList>
    </citation>
    <scope>NUCLEOTIDE SEQUENCE [LARGE SCALE GENOMIC DNA]</scope>
    <source>
        <strain evidence="11 15">MAFF212211</strain>
    </source>
</reference>
<evidence type="ECO:0000313" key="11">
    <source>
        <dbReference type="EMBL" id="GBH14391.1"/>
    </source>
</evidence>
<evidence type="ECO:0000313" key="16">
    <source>
        <dbReference type="Proteomes" id="UP000273140"/>
    </source>
</evidence>
<dbReference type="AlphaFoldDB" id="A0A0K8M301"/>
<comment type="similarity">
    <text evidence="6">Belongs to the exbB/tolQ family.</text>
</comment>
<dbReference type="GO" id="GO:0005886">
    <property type="term" value="C:plasma membrane"/>
    <property type="evidence" value="ECO:0007669"/>
    <property type="project" value="UniProtKB-SubCell"/>
</dbReference>
<evidence type="ECO:0000313" key="12">
    <source>
        <dbReference type="EMBL" id="RMQ23514.1"/>
    </source>
</evidence>
<keyword evidence="5 7" id="KW-0472">Membrane</keyword>
<evidence type="ECO:0000313" key="15">
    <source>
        <dbReference type="Proteomes" id="UP000248291"/>
    </source>
</evidence>
<feature type="domain" description="MotA/TolQ/ExbB proton channel" evidence="8">
    <location>
        <begin position="94"/>
        <end position="201"/>
    </location>
</feature>
<keyword evidence="3 7" id="KW-0812">Transmembrane</keyword>
<evidence type="ECO:0000259" key="8">
    <source>
        <dbReference type="Pfam" id="PF01618"/>
    </source>
</evidence>
<feature type="transmembrane region" description="Helical" evidence="7">
    <location>
        <begin position="164"/>
        <end position="190"/>
    </location>
</feature>
<proteinExistence type="inferred from homology"/>
<dbReference type="Proteomes" id="UP000273140">
    <property type="component" value="Unassembled WGS sequence"/>
</dbReference>
<dbReference type="InterPro" id="IPR002898">
    <property type="entry name" value="MotA_ExbB_proton_chnl"/>
</dbReference>
<sequence length="235" mass="25258">MNASLSSMIVPAVLWALIVFSVLSWALLLIKSAQYVRQKSQNKQFTKAFWSAPDLLTAAEHSAQYPGALARIANSGFEAMAVDESPRTTQQLAHTINRSDRLERNLRQQIQKERRALESGQAILASIGSTAPFIGLFGTVWGIMEALQSIGVTGSASLEAVAGPIGHALVATGVGIAVAVPAVLIYNFFLRRLKLAVADMDDFAHDFDALAQRSAFAVTRQPIASKNGHAVREAS</sequence>
<dbReference type="PANTHER" id="PTHR30625">
    <property type="entry name" value="PROTEIN TOLQ"/>
    <property type="match status" value="1"/>
</dbReference>
<accession>A0A0K8M301</accession>
<dbReference type="PANTHER" id="PTHR30625:SF3">
    <property type="entry name" value="TOL-PAL SYSTEM PROTEIN TOLQ"/>
    <property type="match status" value="1"/>
</dbReference>
<reference evidence="9 13" key="1">
    <citation type="submission" date="2017-11" db="EMBL/GenBank/DDBJ databases">
        <title>Complete DNA Sequence of Pseudomonas syringae pv. actinidiae, biovar 5 (Psa5).</title>
        <authorList>
            <person name="Butler M."/>
            <person name="Taiaroa G."/>
            <person name="Sumpter N."/>
            <person name="Poulter R."/>
        </authorList>
    </citation>
    <scope>NUCLEOTIDE SEQUENCE [LARGE SCALE GENOMIC DNA]</scope>
    <source>
        <strain evidence="9 13">MAFF212063</strain>
    </source>
</reference>
<evidence type="ECO:0000256" key="2">
    <source>
        <dbReference type="ARBA" id="ARBA00022475"/>
    </source>
</evidence>
<dbReference type="GO" id="GO:0017038">
    <property type="term" value="P:protein import"/>
    <property type="evidence" value="ECO:0007669"/>
    <property type="project" value="TreeGrafter"/>
</dbReference>
<evidence type="ECO:0000256" key="7">
    <source>
        <dbReference type="SAM" id="Phobius"/>
    </source>
</evidence>
<dbReference type="InterPro" id="IPR050790">
    <property type="entry name" value="ExbB/TolQ_transport"/>
</dbReference>
<protein>
    <submittedName>
        <fullName evidence="10 12">Biopolymer transport protein ExbB</fullName>
    </submittedName>
    <submittedName>
        <fullName evidence="9">MotA/TolQ/ExbB proton channel family protein</fullName>
    </submittedName>
</protein>
<organism evidence="10 14">
    <name type="scientific">Pseudomonas syringae pv. actinidiae</name>
    <dbReference type="NCBI Taxonomy" id="103796"/>
    <lineage>
        <taxon>Bacteria</taxon>
        <taxon>Pseudomonadati</taxon>
        <taxon>Pseudomonadota</taxon>
        <taxon>Gammaproteobacteria</taxon>
        <taxon>Pseudomonadales</taxon>
        <taxon>Pseudomonadaceae</taxon>
        <taxon>Pseudomonas</taxon>
        <taxon>Pseudomonas syringae</taxon>
    </lineage>
</organism>
<reference evidence="12 16" key="4">
    <citation type="submission" date="2018-08" db="EMBL/GenBank/DDBJ databases">
        <title>Recombination of ecologically and evolutionarily significant loci maintains genetic cohesion in the Pseudomonas syringae species complex.</title>
        <authorList>
            <person name="Dillon M."/>
            <person name="Thakur S."/>
            <person name="Almeida R.N.D."/>
            <person name="Weir B.S."/>
            <person name="Guttman D.S."/>
        </authorList>
    </citation>
    <scope>NUCLEOTIDE SEQUENCE [LARGE SCALE GENOMIC DNA]</scope>
    <source>
        <strain evidence="12 16">ICMP 19074</strain>
    </source>
</reference>